<dbReference type="Proteomes" id="UP000283269">
    <property type="component" value="Unassembled WGS sequence"/>
</dbReference>
<evidence type="ECO:0000313" key="2">
    <source>
        <dbReference type="Proteomes" id="UP000283269"/>
    </source>
</evidence>
<organism evidence="1 2">
    <name type="scientific">Psilocybe cyanescens</name>
    <dbReference type="NCBI Taxonomy" id="93625"/>
    <lineage>
        <taxon>Eukaryota</taxon>
        <taxon>Fungi</taxon>
        <taxon>Dikarya</taxon>
        <taxon>Basidiomycota</taxon>
        <taxon>Agaricomycotina</taxon>
        <taxon>Agaricomycetes</taxon>
        <taxon>Agaricomycetidae</taxon>
        <taxon>Agaricales</taxon>
        <taxon>Agaricineae</taxon>
        <taxon>Strophariaceae</taxon>
        <taxon>Psilocybe</taxon>
    </lineage>
</organism>
<comment type="caution">
    <text evidence="1">The sequence shown here is derived from an EMBL/GenBank/DDBJ whole genome shotgun (WGS) entry which is preliminary data.</text>
</comment>
<reference evidence="1 2" key="1">
    <citation type="journal article" date="2018" name="Evol. Lett.">
        <title>Horizontal gene cluster transfer increased hallucinogenic mushroom diversity.</title>
        <authorList>
            <person name="Reynolds H.T."/>
            <person name="Vijayakumar V."/>
            <person name="Gluck-Thaler E."/>
            <person name="Korotkin H.B."/>
            <person name="Matheny P.B."/>
            <person name="Slot J.C."/>
        </authorList>
    </citation>
    <scope>NUCLEOTIDE SEQUENCE [LARGE SCALE GENOMIC DNA]</scope>
    <source>
        <strain evidence="1 2">2631</strain>
    </source>
</reference>
<dbReference type="InParanoid" id="A0A409XN99"/>
<keyword evidence="2" id="KW-1185">Reference proteome</keyword>
<protein>
    <submittedName>
        <fullName evidence="1">Uncharacterized protein</fullName>
    </submittedName>
</protein>
<dbReference type="EMBL" id="NHYD01001075">
    <property type="protein sequence ID" value="PPQ92211.1"/>
    <property type="molecule type" value="Genomic_DNA"/>
</dbReference>
<gene>
    <name evidence="1" type="ORF">CVT25_008988</name>
</gene>
<accession>A0A409XN99</accession>
<name>A0A409XN99_PSICY</name>
<evidence type="ECO:0000313" key="1">
    <source>
        <dbReference type="EMBL" id="PPQ92211.1"/>
    </source>
</evidence>
<sequence length="139" mass="15976">MNSENYRSAPDELDVTIGVSIPCGNTPITSSNITWSPEIHPLRIAQSHPTYHNWQSEPFQHEAYGLDPFQLPEQHPGSVPDLTTHSLYQLWEHVYVTSPNTHKFHPYQQAGSQVMMMGNEFTRQVHLVYMNINNIQNSF</sequence>
<proteinExistence type="predicted"/>
<dbReference type="AlphaFoldDB" id="A0A409XN99"/>